<comment type="caution">
    <text evidence="2">The sequence shown here is derived from an EMBL/GenBank/DDBJ whole genome shotgun (WGS) entry which is preliminary data.</text>
</comment>
<keyword evidence="1" id="KW-0175">Coiled coil</keyword>
<evidence type="ECO:0000313" key="2">
    <source>
        <dbReference type="EMBL" id="TQE10506.1"/>
    </source>
</evidence>
<protein>
    <submittedName>
        <fullName evidence="2">Uncharacterized protein</fullName>
    </submittedName>
</protein>
<dbReference type="Proteomes" id="UP000315295">
    <property type="component" value="Unassembled WGS sequence"/>
</dbReference>
<sequence>MLQENESLSKENESLHLEKLSLLKNKDLAEGQISTRSKSLEALQKDLKDKENLRKELNDCRAEVTALKMHIEGYRSVRNMGAADADQIQPLSLERYKEEIKSLQMELESLKSKNSKAHDFLETTNFEKESVQMQERVVVVDEDKSVIPPVNVESRVVEKEEDQSLAAQSFHDNTELLSLIMCAIERHPDSSTRDSLTHTLFNLIKRPNEQQRRIIMDINRTYEERRLLVAQACGELAEFVRPEIRDSLILSIIQQLIEDSATVVEAAAHNLALPLPLFQTMDKYFKHCPLSCVEGSVESHLCVLGERERWNMDVLRRMLEEILPYVHQRSIEKCPVSSDPKTTRIIFSKSFHVCRNIAV</sequence>
<name>A0A540NHJ7_MALBA</name>
<dbReference type="PANTHER" id="PTHR32059:SF0">
    <property type="entry name" value="RAB11-BINDING PROTEIN RELCH"/>
    <property type="match status" value="1"/>
</dbReference>
<gene>
    <name evidence="2" type="ORF">C1H46_003844</name>
</gene>
<dbReference type="PANTHER" id="PTHR32059">
    <property type="entry name" value="RAB11-BINDING PROTEIN RELCH"/>
    <property type="match status" value="1"/>
</dbReference>
<reference evidence="2 3" key="1">
    <citation type="journal article" date="2019" name="G3 (Bethesda)">
        <title>Sequencing of a Wild Apple (Malus baccata) Genome Unravels the Differences Between Cultivated and Wild Apple Species Regarding Disease Resistance and Cold Tolerance.</title>
        <authorList>
            <person name="Chen X."/>
        </authorList>
    </citation>
    <scope>NUCLEOTIDE SEQUENCE [LARGE SCALE GENOMIC DNA]</scope>
    <source>
        <strain evidence="3">cv. Shandingzi</strain>
        <tissue evidence="2">Leaves</tissue>
    </source>
</reference>
<dbReference type="EMBL" id="VIEB01000040">
    <property type="protein sequence ID" value="TQE10506.1"/>
    <property type="molecule type" value="Genomic_DNA"/>
</dbReference>
<dbReference type="AlphaFoldDB" id="A0A540NHJ7"/>
<dbReference type="InterPro" id="IPR040362">
    <property type="entry name" value="RELCH"/>
</dbReference>
<dbReference type="STRING" id="106549.A0A540NHJ7"/>
<dbReference type="GO" id="GO:0055037">
    <property type="term" value="C:recycling endosome"/>
    <property type="evidence" value="ECO:0007669"/>
    <property type="project" value="TreeGrafter"/>
</dbReference>
<organism evidence="2 3">
    <name type="scientific">Malus baccata</name>
    <name type="common">Siberian crab apple</name>
    <name type="synonym">Pyrus baccata</name>
    <dbReference type="NCBI Taxonomy" id="106549"/>
    <lineage>
        <taxon>Eukaryota</taxon>
        <taxon>Viridiplantae</taxon>
        <taxon>Streptophyta</taxon>
        <taxon>Embryophyta</taxon>
        <taxon>Tracheophyta</taxon>
        <taxon>Spermatophyta</taxon>
        <taxon>Magnoliopsida</taxon>
        <taxon>eudicotyledons</taxon>
        <taxon>Gunneridae</taxon>
        <taxon>Pentapetalae</taxon>
        <taxon>rosids</taxon>
        <taxon>fabids</taxon>
        <taxon>Rosales</taxon>
        <taxon>Rosaceae</taxon>
        <taxon>Amygdaloideae</taxon>
        <taxon>Maleae</taxon>
        <taxon>Malus</taxon>
    </lineage>
</organism>
<keyword evidence="3" id="KW-1185">Reference proteome</keyword>
<evidence type="ECO:0000256" key="1">
    <source>
        <dbReference type="SAM" id="Coils"/>
    </source>
</evidence>
<dbReference type="GO" id="GO:0032367">
    <property type="term" value="P:intracellular cholesterol transport"/>
    <property type="evidence" value="ECO:0007669"/>
    <property type="project" value="InterPro"/>
</dbReference>
<proteinExistence type="predicted"/>
<feature type="coiled-coil region" evidence="1">
    <location>
        <begin position="40"/>
        <end position="113"/>
    </location>
</feature>
<evidence type="ECO:0000313" key="3">
    <source>
        <dbReference type="Proteomes" id="UP000315295"/>
    </source>
</evidence>
<dbReference type="GO" id="GO:0005802">
    <property type="term" value="C:trans-Golgi network"/>
    <property type="evidence" value="ECO:0007669"/>
    <property type="project" value="InterPro"/>
</dbReference>
<accession>A0A540NHJ7</accession>